<feature type="region of interest" description="Disordered" evidence="1">
    <location>
        <begin position="136"/>
        <end position="176"/>
    </location>
</feature>
<proteinExistence type="predicted"/>
<dbReference type="RefSeq" id="WP_209904117.1">
    <property type="nucleotide sequence ID" value="NZ_BAAAJW010000012.1"/>
</dbReference>
<dbReference type="InterPro" id="IPR040701">
    <property type="entry name" value="Bact_RF_family2"/>
</dbReference>
<protein>
    <recommendedName>
        <fullName evidence="4">Peptide chain release factor 1</fullName>
    </recommendedName>
</protein>
<comment type="caution">
    <text evidence="2">The sequence shown here is derived from an EMBL/GenBank/DDBJ whole genome shotgun (WGS) entry which is preliminary data.</text>
</comment>
<dbReference type="Proteomes" id="UP001519290">
    <property type="component" value="Unassembled WGS sequence"/>
</dbReference>
<reference evidence="2 3" key="1">
    <citation type="submission" date="2021-03" db="EMBL/GenBank/DDBJ databases">
        <title>Sequencing the genomes of 1000 actinobacteria strains.</title>
        <authorList>
            <person name="Klenk H.-P."/>
        </authorList>
    </citation>
    <scope>NUCLEOTIDE SEQUENCE [LARGE SCALE GENOMIC DNA]</scope>
    <source>
        <strain evidence="2 3">DSM 14566</strain>
    </source>
</reference>
<feature type="compositionally biased region" description="Polar residues" evidence="1">
    <location>
        <begin position="352"/>
        <end position="368"/>
    </location>
</feature>
<dbReference type="EMBL" id="JAGIOD010000002">
    <property type="protein sequence ID" value="MBP2383389.1"/>
    <property type="molecule type" value="Genomic_DNA"/>
</dbReference>
<gene>
    <name evidence="2" type="ORF">JOF43_003378</name>
</gene>
<evidence type="ECO:0008006" key="4">
    <source>
        <dbReference type="Google" id="ProtNLM"/>
    </source>
</evidence>
<dbReference type="Gene3D" id="3.30.420.60">
    <property type="entry name" value="eRF1 domain 2"/>
    <property type="match status" value="1"/>
</dbReference>
<keyword evidence="3" id="KW-1185">Reference proteome</keyword>
<evidence type="ECO:0000313" key="3">
    <source>
        <dbReference type="Proteomes" id="UP001519290"/>
    </source>
</evidence>
<evidence type="ECO:0000256" key="1">
    <source>
        <dbReference type="SAM" id="MobiDB-lite"/>
    </source>
</evidence>
<organism evidence="2 3">
    <name type="scientific">Brachybacterium sacelli</name>
    <dbReference type="NCBI Taxonomy" id="173364"/>
    <lineage>
        <taxon>Bacteria</taxon>
        <taxon>Bacillati</taxon>
        <taxon>Actinomycetota</taxon>
        <taxon>Actinomycetes</taxon>
        <taxon>Micrococcales</taxon>
        <taxon>Dermabacteraceae</taxon>
        <taxon>Brachybacterium</taxon>
    </lineage>
</organism>
<dbReference type="InterPro" id="IPR029064">
    <property type="entry name" value="Ribosomal_eL30-like_sf"/>
</dbReference>
<feature type="region of interest" description="Disordered" evidence="1">
    <location>
        <begin position="348"/>
        <end position="368"/>
    </location>
</feature>
<dbReference type="Pfam" id="PF18844">
    <property type="entry name" value="baeRF_family2"/>
    <property type="match status" value="1"/>
</dbReference>
<accession>A0ABS4X4J4</accession>
<sequence>MKLPWLKPALEVPGPLTSVHIDTTRTDPHAAGELEARWGRMRSTLTVDGAPAPLLDRIEETVLSPSPIGGRHGRTLLASDTEILVDRVLPAPPLTESARRGEHPQLLPLLQLTPFAVTQLLIVVDRAGADLHLRAPDNPSIAHGPNDLGEDASVEGGHDELHKAHAGGGTQHGWRGSNFEARVEDSWDRNADAVAGTVERILREKDPDMLMLSGDVRAIGLLKEALGQDARERVIEVPGGTRGVAFDRGPFREELVRVTEEFVARRQQDLAERFRESQARDGASVGGAAEVSQALTRGQVEELMFVTANVPDSIEHLLRQALLTDAAVSALPEDAEGIPEGVGALLRWRDGTTPSNSIGSMTGDSRRE</sequence>
<dbReference type="InterPro" id="IPR042226">
    <property type="entry name" value="eFR1_2_sf"/>
</dbReference>
<name>A0ABS4X4J4_9MICO</name>
<dbReference type="Gene3D" id="3.30.1330.30">
    <property type="match status" value="1"/>
</dbReference>
<evidence type="ECO:0000313" key="2">
    <source>
        <dbReference type="EMBL" id="MBP2383389.1"/>
    </source>
</evidence>